<name>A0A6F8YCA4_9ACTN</name>
<evidence type="ECO:0000313" key="3">
    <source>
        <dbReference type="Proteomes" id="UP000503011"/>
    </source>
</evidence>
<evidence type="ECO:0008006" key="4">
    <source>
        <dbReference type="Google" id="ProtNLM"/>
    </source>
</evidence>
<sequence>MPHSTQHDPTTAGLPPVPVALLLPTPDRRRRPASVRPTGGDWFDLGRRAAAAVIANYTRRGDLVIDLDRSPTIAAAARWLHRHPATLVTDSHRQPRARRTGKPVWGRRGAGLIIARLPRPEAFTLDLHGMTRAMHTWRRLLRPGGFLLTVLTVADAGNHATAVITAARTAGLTYHQHLIAARAVLPEHEPRAEATTAFGTIARLLDGRHVVTHTGLYAFATTTSPASAQGDTDA</sequence>
<dbReference type="AlphaFoldDB" id="A0A6F8YCA4"/>
<dbReference type="EMBL" id="AP022871">
    <property type="protein sequence ID" value="BCB83663.1"/>
    <property type="molecule type" value="Genomic_DNA"/>
</dbReference>
<dbReference type="KEGG" id="psuu:Psuf_009760"/>
<organism evidence="2 3">
    <name type="scientific">Phytohabitans suffuscus</name>
    <dbReference type="NCBI Taxonomy" id="624315"/>
    <lineage>
        <taxon>Bacteria</taxon>
        <taxon>Bacillati</taxon>
        <taxon>Actinomycetota</taxon>
        <taxon>Actinomycetes</taxon>
        <taxon>Micromonosporales</taxon>
        <taxon>Micromonosporaceae</taxon>
    </lineage>
</organism>
<evidence type="ECO:0000256" key="1">
    <source>
        <dbReference type="SAM" id="MobiDB-lite"/>
    </source>
</evidence>
<reference evidence="2 3" key="2">
    <citation type="submission" date="2020-03" db="EMBL/GenBank/DDBJ databases">
        <authorList>
            <person name="Ichikawa N."/>
            <person name="Kimura A."/>
            <person name="Kitahashi Y."/>
            <person name="Uohara A."/>
        </authorList>
    </citation>
    <scope>NUCLEOTIDE SEQUENCE [LARGE SCALE GENOMIC DNA]</scope>
    <source>
        <strain evidence="2 3">NBRC 105367</strain>
    </source>
</reference>
<feature type="region of interest" description="Disordered" evidence="1">
    <location>
        <begin position="1"/>
        <end position="39"/>
    </location>
</feature>
<accession>A0A6F8YCA4</accession>
<evidence type="ECO:0000313" key="2">
    <source>
        <dbReference type="EMBL" id="BCB83663.1"/>
    </source>
</evidence>
<dbReference type="Proteomes" id="UP000503011">
    <property type="component" value="Chromosome"/>
</dbReference>
<dbReference type="RefSeq" id="WP_173154241.1">
    <property type="nucleotide sequence ID" value="NZ_AP022871.1"/>
</dbReference>
<gene>
    <name evidence="2" type="ORF">Psuf_009760</name>
</gene>
<protein>
    <recommendedName>
        <fullName evidence="4">Methyltransferase</fullName>
    </recommendedName>
</protein>
<proteinExistence type="predicted"/>
<reference evidence="2 3" key="1">
    <citation type="submission" date="2020-03" db="EMBL/GenBank/DDBJ databases">
        <title>Whole genome shotgun sequence of Phytohabitans suffuscus NBRC 105367.</title>
        <authorList>
            <person name="Komaki H."/>
            <person name="Tamura T."/>
        </authorList>
    </citation>
    <scope>NUCLEOTIDE SEQUENCE [LARGE SCALE GENOMIC DNA]</scope>
    <source>
        <strain evidence="2 3">NBRC 105367</strain>
    </source>
</reference>
<feature type="compositionally biased region" description="Low complexity" evidence="1">
    <location>
        <begin position="11"/>
        <end position="25"/>
    </location>
</feature>
<keyword evidence="3" id="KW-1185">Reference proteome</keyword>